<evidence type="ECO:0000313" key="1">
    <source>
        <dbReference type="EMBL" id="MER5171951.1"/>
    </source>
</evidence>
<dbReference type="InterPro" id="IPR007709">
    <property type="entry name" value="N-FG_amidohydro"/>
</dbReference>
<sequence>MKHDRPAFRLCEPDPVRTSVIFSSPHSGSYYPTDFQQNTVLDLARLRSSEDAFVDDFMHLGAQLGAYCIAATYPRAYLDLNRARDELDPGIVEGLRQRGSGSRVAAGLGVIPRVVSGGRAILRGKISLAEAETRLDDIWTPWHRQIDLLMEANKKRFGEALLVDLHSMPSEAIEAFGLKRPEIVIGDRYGSSASEHIVEEIEAAFAATGLSVSRNTPFAGAYITKTYGQPANHRHAIQIEINRALYMDEARIERRADFAEFQSLMDGVLARIAAIGRSDQPDTMAAE</sequence>
<comment type="caution">
    <text evidence="1">The sequence shown here is derived from an EMBL/GenBank/DDBJ whole genome shotgun (WGS) entry which is preliminary data.</text>
</comment>
<dbReference type="Gene3D" id="3.40.630.40">
    <property type="entry name" value="Zn-dependent exopeptidases"/>
    <property type="match status" value="1"/>
</dbReference>
<protein>
    <submittedName>
        <fullName evidence="1">N-formylglutamate amidohydrolase</fullName>
    </submittedName>
</protein>
<dbReference type="RefSeq" id="WP_350936572.1">
    <property type="nucleotide sequence ID" value="NZ_JAYWLC010000006.1"/>
</dbReference>
<gene>
    <name evidence="1" type="ORF">VSX56_09185</name>
</gene>
<dbReference type="EMBL" id="JAYWLC010000006">
    <property type="protein sequence ID" value="MER5171951.1"/>
    <property type="molecule type" value="Genomic_DNA"/>
</dbReference>
<proteinExistence type="predicted"/>
<reference evidence="1 2" key="2">
    <citation type="submission" date="2024-06" db="EMBL/GenBank/DDBJ databases">
        <title>Thioclava kandeliae sp. nov. from a rhizosphere soil sample of Kandelia candel in a mangrove.</title>
        <authorList>
            <person name="Mu T."/>
        </authorList>
    </citation>
    <scope>NUCLEOTIDE SEQUENCE [LARGE SCALE GENOMIC DNA]</scope>
    <source>
        <strain evidence="1 2">CPCC 100088</strain>
    </source>
</reference>
<dbReference type="SUPFAM" id="SSF53187">
    <property type="entry name" value="Zn-dependent exopeptidases"/>
    <property type="match status" value="1"/>
</dbReference>
<dbReference type="Proteomes" id="UP001438953">
    <property type="component" value="Unassembled WGS sequence"/>
</dbReference>
<dbReference type="Pfam" id="PF05013">
    <property type="entry name" value="FGase"/>
    <property type="match status" value="1"/>
</dbReference>
<name>A0ABV1SH27_9RHOB</name>
<evidence type="ECO:0000313" key="2">
    <source>
        <dbReference type="Proteomes" id="UP001438953"/>
    </source>
</evidence>
<organism evidence="1 2">
    <name type="scientific">Thioclava kandeliae</name>
    <dbReference type="NCBI Taxonomy" id="3070818"/>
    <lineage>
        <taxon>Bacteria</taxon>
        <taxon>Pseudomonadati</taxon>
        <taxon>Pseudomonadota</taxon>
        <taxon>Alphaproteobacteria</taxon>
        <taxon>Rhodobacterales</taxon>
        <taxon>Paracoccaceae</taxon>
        <taxon>Thioclava</taxon>
    </lineage>
</organism>
<keyword evidence="2" id="KW-1185">Reference proteome</keyword>
<accession>A0ABV1SH27</accession>
<reference evidence="1 2" key="1">
    <citation type="submission" date="2024-01" db="EMBL/GenBank/DDBJ databases">
        <authorList>
            <person name="Deng Y."/>
            <person name="Su J."/>
        </authorList>
    </citation>
    <scope>NUCLEOTIDE SEQUENCE [LARGE SCALE GENOMIC DNA]</scope>
    <source>
        <strain evidence="1 2">CPCC 100088</strain>
    </source>
</reference>